<evidence type="ECO:0000313" key="7">
    <source>
        <dbReference type="EMBL" id="GAA1948970.1"/>
    </source>
</evidence>
<feature type="domain" description="OmpR/PhoB-type" evidence="6">
    <location>
        <begin position="1"/>
        <end position="103"/>
    </location>
</feature>
<protein>
    <submittedName>
        <fullName evidence="7">Transcriptional regulator AfsR</fullName>
    </submittedName>
</protein>
<comment type="caution">
    <text evidence="7">The sequence shown here is derived from an EMBL/GenBank/DDBJ whole genome shotgun (WGS) entry which is preliminary data.</text>
</comment>
<dbReference type="InterPro" id="IPR036388">
    <property type="entry name" value="WH-like_DNA-bd_sf"/>
</dbReference>
<dbReference type="PANTHER" id="PTHR35807">
    <property type="entry name" value="TRANSCRIPTIONAL REGULATOR REDD-RELATED"/>
    <property type="match status" value="1"/>
</dbReference>
<reference evidence="7 8" key="1">
    <citation type="journal article" date="2019" name="Int. J. Syst. Evol. Microbiol.">
        <title>The Global Catalogue of Microorganisms (GCM) 10K type strain sequencing project: providing services to taxonomists for standard genome sequencing and annotation.</title>
        <authorList>
            <consortium name="The Broad Institute Genomics Platform"/>
            <consortium name="The Broad Institute Genome Sequencing Center for Infectious Disease"/>
            <person name="Wu L."/>
            <person name="Ma J."/>
        </authorList>
    </citation>
    <scope>NUCLEOTIDE SEQUENCE [LARGE SCALE GENOMIC DNA]</scope>
    <source>
        <strain evidence="7 8">JCM 14545</strain>
    </source>
</reference>
<dbReference type="InterPro" id="IPR016032">
    <property type="entry name" value="Sig_transdc_resp-reg_C-effctor"/>
</dbReference>
<dbReference type="InterPro" id="IPR001867">
    <property type="entry name" value="OmpR/PhoB-type_DNA-bd"/>
</dbReference>
<evidence type="ECO:0000256" key="1">
    <source>
        <dbReference type="ARBA" id="ARBA00005820"/>
    </source>
</evidence>
<dbReference type="Pfam" id="PF03704">
    <property type="entry name" value="BTAD"/>
    <property type="match status" value="1"/>
</dbReference>
<keyword evidence="3 5" id="KW-0238">DNA-binding</keyword>
<proteinExistence type="inferred from homology"/>
<dbReference type="InterPro" id="IPR011990">
    <property type="entry name" value="TPR-like_helical_dom_sf"/>
</dbReference>
<dbReference type="PROSITE" id="PS51755">
    <property type="entry name" value="OMPR_PHOB"/>
    <property type="match status" value="1"/>
</dbReference>
<dbReference type="Pfam" id="PF00486">
    <property type="entry name" value="Trans_reg_C"/>
    <property type="match status" value="1"/>
</dbReference>
<sequence>MTAADGPGERVRLEVLGRVRAWRGEAEIPLGPPQQRAVLAMLVLHRGAVVSIGELVDGLWGETPPSHAVAALRTYVGRLRAAFGRRQDEQIVTSVSGGYQLAAGLRIDLGDFERGVAEANLARASGDLAKARTVLLTALDLWRAEPVAEIPGPYARTQRARLIEQRLAALETRLEIDLALGNHAEAAAELSELVHRHPLREHWHGLLMRALHGAGRQAEALGVYTDLRRLLDRELGCEPGDELRALHARLLAGTEPGKSLDSPKFAVPAQLPADITDFTGRDDQAEKVRAALTAGPPSSLAAVTGTGGVGKTALAVYAAHSVRAHFPDGQLYVDLGGTGTDPAAPDTVLAGFLQALGVPRAKVPAGTAGRAALFQSIVADRKVLVLLDNARDAEQVEPLLPGGDGCRVLITSRAKLGWLPCRTVHLDVLTGPEALALLARLIGERRVDAERAAALEVAAACSFLPLAIRVAGARLAGRPSWTIASLAERLAGERLRLRELRMADVAVEATFDLGYAQLPPSQRRAFRLLSTIEGVEFTAAPAAAILDMAEEDALALIESLVDASLLEQPAPCRYRFHDLVKLYARQRSEAEDGDTERTAALEQLLDYALATARNAYRAIEPESMLAESLSGTASAGSSFHSAGDAQDWVADHRPVLLATTRRVAGHPACLLRPAADLLLVTGLLADGGTAGADLEQTGRVITRVAADRSDPASAARAHVVLGKVALENGRWHQAEEERLRALRLSRQTGDHLLVATCTLASGIVTVETGRYAEAAEHLDEALAAYQAIDDRPGKLFALAYLARAHLGLGNPENGLLMAEHAVRVSRTIGPGGLAARAALHQLGTVLATLGRPHEAIEVCTESLRLERKSGNTLREASTLLLLAELYLRAGRPAEAMKHAELGHVTSRRIEHARFSGLALDLLGRALDSLGRCDRARGCRREALDILDRPGVADTGQFRDRR</sequence>
<dbReference type="PANTHER" id="PTHR35807:SF1">
    <property type="entry name" value="TRANSCRIPTIONAL REGULATOR REDD"/>
    <property type="match status" value="1"/>
</dbReference>
<dbReference type="Proteomes" id="UP001501116">
    <property type="component" value="Unassembled WGS sequence"/>
</dbReference>
<dbReference type="SMART" id="SM01043">
    <property type="entry name" value="BTAD"/>
    <property type="match status" value="1"/>
</dbReference>
<organism evidence="7 8">
    <name type="scientific">Amycolatopsis minnesotensis</name>
    <dbReference type="NCBI Taxonomy" id="337894"/>
    <lineage>
        <taxon>Bacteria</taxon>
        <taxon>Bacillati</taxon>
        <taxon>Actinomycetota</taxon>
        <taxon>Actinomycetes</taxon>
        <taxon>Pseudonocardiales</taxon>
        <taxon>Pseudonocardiaceae</taxon>
        <taxon>Amycolatopsis</taxon>
    </lineage>
</organism>
<dbReference type="InterPro" id="IPR027417">
    <property type="entry name" value="P-loop_NTPase"/>
</dbReference>
<dbReference type="Gene3D" id="3.40.50.300">
    <property type="entry name" value="P-loop containing nucleotide triphosphate hydrolases"/>
    <property type="match status" value="1"/>
</dbReference>
<dbReference type="EMBL" id="BAAANN010000005">
    <property type="protein sequence ID" value="GAA1948970.1"/>
    <property type="molecule type" value="Genomic_DNA"/>
</dbReference>
<evidence type="ECO:0000313" key="8">
    <source>
        <dbReference type="Proteomes" id="UP001501116"/>
    </source>
</evidence>
<dbReference type="CDD" id="cd15831">
    <property type="entry name" value="BTAD"/>
    <property type="match status" value="1"/>
</dbReference>
<dbReference type="InterPro" id="IPR051677">
    <property type="entry name" value="AfsR-DnrI-RedD_regulator"/>
</dbReference>
<dbReference type="SUPFAM" id="SSF52540">
    <property type="entry name" value="P-loop containing nucleoside triphosphate hydrolases"/>
    <property type="match status" value="1"/>
</dbReference>
<evidence type="ECO:0000259" key="6">
    <source>
        <dbReference type="PROSITE" id="PS51755"/>
    </source>
</evidence>
<dbReference type="PRINTS" id="PR00364">
    <property type="entry name" value="DISEASERSIST"/>
</dbReference>
<dbReference type="Pfam" id="PF13424">
    <property type="entry name" value="TPR_12"/>
    <property type="match status" value="2"/>
</dbReference>
<gene>
    <name evidence="7" type="primary">afsR</name>
    <name evidence="7" type="ORF">GCM10009754_16870</name>
</gene>
<dbReference type="Gene3D" id="1.10.10.10">
    <property type="entry name" value="Winged helix-like DNA-binding domain superfamily/Winged helix DNA-binding domain"/>
    <property type="match status" value="1"/>
</dbReference>
<dbReference type="RefSeq" id="WP_344415310.1">
    <property type="nucleotide sequence ID" value="NZ_BAAANN010000005.1"/>
</dbReference>
<name>A0ABN2QE19_9PSEU</name>
<dbReference type="SMART" id="SM00862">
    <property type="entry name" value="Trans_reg_C"/>
    <property type="match status" value="1"/>
</dbReference>
<comment type="similarity">
    <text evidence="1">Belongs to the AfsR/DnrI/RedD regulatory family.</text>
</comment>
<dbReference type="SUPFAM" id="SSF46894">
    <property type="entry name" value="C-terminal effector domain of the bipartite response regulators"/>
    <property type="match status" value="1"/>
</dbReference>
<evidence type="ECO:0000256" key="4">
    <source>
        <dbReference type="ARBA" id="ARBA00023163"/>
    </source>
</evidence>
<feature type="DNA-binding region" description="OmpR/PhoB-type" evidence="5">
    <location>
        <begin position="1"/>
        <end position="103"/>
    </location>
</feature>
<evidence type="ECO:0000256" key="5">
    <source>
        <dbReference type="PROSITE-ProRule" id="PRU01091"/>
    </source>
</evidence>
<dbReference type="InterPro" id="IPR019734">
    <property type="entry name" value="TPR_rpt"/>
</dbReference>
<dbReference type="SMART" id="SM00028">
    <property type="entry name" value="TPR"/>
    <property type="match status" value="5"/>
</dbReference>
<dbReference type="InterPro" id="IPR005158">
    <property type="entry name" value="BTAD"/>
</dbReference>
<dbReference type="SUPFAM" id="SSF48452">
    <property type="entry name" value="TPR-like"/>
    <property type="match status" value="2"/>
</dbReference>
<keyword evidence="4" id="KW-0804">Transcription</keyword>
<dbReference type="Gene3D" id="1.25.40.10">
    <property type="entry name" value="Tetratricopeptide repeat domain"/>
    <property type="match status" value="3"/>
</dbReference>
<dbReference type="InterPro" id="IPR002182">
    <property type="entry name" value="NB-ARC"/>
</dbReference>
<keyword evidence="2" id="KW-0805">Transcription regulation</keyword>
<keyword evidence="8" id="KW-1185">Reference proteome</keyword>
<evidence type="ECO:0000256" key="3">
    <source>
        <dbReference type="ARBA" id="ARBA00023125"/>
    </source>
</evidence>
<accession>A0ABN2QE19</accession>
<evidence type="ECO:0000256" key="2">
    <source>
        <dbReference type="ARBA" id="ARBA00023015"/>
    </source>
</evidence>
<dbReference type="Pfam" id="PF00931">
    <property type="entry name" value="NB-ARC"/>
    <property type="match status" value="1"/>
</dbReference>